<protein>
    <recommendedName>
        <fullName evidence="3">DUF674 family protein</fullName>
    </recommendedName>
</protein>
<dbReference type="PANTHER" id="PTHR33103">
    <property type="entry name" value="OS01G0153900 PROTEIN"/>
    <property type="match status" value="1"/>
</dbReference>
<gene>
    <name evidence="1" type="ORF">CTI12_AA374670</name>
</gene>
<dbReference type="PANTHER" id="PTHR33103:SF27">
    <property type="entry name" value="OS04G0594700 PROTEIN"/>
    <property type="match status" value="1"/>
</dbReference>
<dbReference type="AlphaFoldDB" id="A0A2U1MIS0"/>
<accession>A0A2U1MIS0</accession>
<evidence type="ECO:0000313" key="1">
    <source>
        <dbReference type="EMBL" id="PWA61170.1"/>
    </source>
</evidence>
<dbReference type="InterPro" id="IPR007750">
    <property type="entry name" value="DUF674"/>
</dbReference>
<dbReference type="Proteomes" id="UP000245207">
    <property type="component" value="Unassembled WGS sequence"/>
</dbReference>
<reference evidence="1 2" key="1">
    <citation type="journal article" date="2018" name="Mol. Plant">
        <title>The genome of Artemisia annua provides insight into the evolution of Asteraceae family and artemisinin biosynthesis.</title>
        <authorList>
            <person name="Shen Q."/>
            <person name="Zhang L."/>
            <person name="Liao Z."/>
            <person name="Wang S."/>
            <person name="Yan T."/>
            <person name="Shi P."/>
            <person name="Liu M."/>
            <person name="Fu X."/>
            <person name="Pan Q."/>
            <person name="Wang Y."/>
            <person name="Lv Z."/>
            <person name="Lu X."/>
            <person name="Zhang F."/>
            <person name="Jiang W."/>
            <person name="Ma Y."/>
            <person name="Chen M."/>
            <person name="Hao X."/>
            <person name="Li L."/>
            <person name="Tang Y."/>
            <person name="Lv G."/>
            <person name="Zhou Y."/>
            <person name="Sun X."/>
            <person name="Brodelius P.E."/>
            <person name="Rose J.K.C."/>
            <person name="Tang K."/>
        </authorList>
    </citation>
    <scope>NUCLEOTIDE SEQUENCE [LARGE SCALE GENOMIC DNA]</scope>
    <source>
        <strain evidence="2">cv. Huhao1</strain>
        <tissue evidence="1">Leaf</tissue>
    </source>
</reference>
<dbReference type="Pfam" id="PF05056">
    <property type="entry name" value="DUF674"/>
    <property type="match status" value="1"/>
</dbReference>
<sequence length="490" mass="55243">MAASTTANDKDKISLKLMVNTEENRVIFAEADSTLVDTLFSFMTLPLGTIVRLLEKVSDEKVKTLGSLNNLYHSLVDFPDKYMSSEESKFLMLNPRSSSYDYCQKLKLNIDDTEPGKYFVCENSDCYRRSGALYSFCCSAKCRYCGKLMNQQIKFMGSTIRKGSGFVSDEMTFVVTDDLNVFPNTLGLSIRKRCDFGTTDLSKLEQRSFDIGLEQMLTLLKAAIYCKYPLTYLVFNSSQPIRELFSPEQGNIIQHLTKNETAENSKRLTLKVNLQKSTSKFLLAEADEDFADFIFGFLEIPLGILIGKLMKGSSSLDSLDNLFASISNMSVEGCIKSQDLKDMLIKPQLAYKHVSQNQIFPLDVLNNVQLFCHSCYYYPKNKVVPYIKCSDKKDEIDENLCDNRRCDAIAFKDARAQGRYLKTSAKVMLTDDLVITPLSSISTVSVLKKLKVSLNDIEEHNISIGIEEGLKILKASLKSLSTFSDALRKI</sequence>
<keyword evidence="2" id="KW-1185">Reference proteome</keyword>
<name>A0A2U1MIS0_ARTAN</name>
<dbReference type="OrthoDB" id="1277335at2759"/>
<evidence type="ECO:0008006" key="3">
    <source>
        <dbReference type="Google" id="ProtNLM"/>
    </source>
</evidence>
<proteinExistence type="predicted"/>
<comment type="caution">
    <text evidence="1">The sequence shown here is derived from an EMBL/GenBank/DDBJ whole genome shotgun (WGS) entry which is preliminary data.</text>
</comment>
<organism evidence="1 2">
    <name type="scientific">Artemisia annua</name>
    <name type="common">Sweet wormwood</name>
    <dbReference type="NCBI Taxonomy" id="35608"/>
    <lineage>
        <taxon>Eukaryota</taxon>
        <taxon>Viridiplantae</taxon>
        <taxon>Streptophyta</taxon>
        <taxon>Embryophyta</taxon>
        <taxon>Tracheophyta</taxon>
        <taxon>Spermatophyta</taxon>
        <taxon>Magnoliopsida</taxon>
        <taxon>eudicotyledons</taxon>
        <taxon>Gunneridae</taxon>
        <taxon>Pentapetalae</taxon>
        <taxon>asterids</taxon>
        <taxon>campanulids</taxon>
        <taxon>Asterales</taxon>
        <taxon>Asteraceae</taxon>
        <taxon>Asteroideae</taxon>
        <taxon>Anthemideae</taxon>
        <taxon>Artemisiinae</taxon>
        <taxon>Artemisia</taxon>
    </lineage>
</organism>
<evidence type="ECO:0000313" key="2">
    <source>
        <dbReference type="Proteomes" id="UP000245207"/>
    </source>
</evidence>
<dbReference type="EMBL" id="PKPP01005167">
    <property type="protein sequence ID" value="PWA61170.1"/>
    <property type="molecule type" value="Genomic_DNA"/>
</dbReference>